<dbReference type="GO" id="GO:0008854">
    <property type="term" value="F:exodeoxyribonuclease V activity"/>
    <property type="evidence" value="ECO:0007669"/>
    <property type="project" value="InterPro"/>
</dbReference>
<evidence type="ECO:0000256" key="1">
    <source>
        <dbReference type="ARBA" id="ARBA00022722"/>
    </source>
</evidence>
<dbReference type="KEGG" id="blep:AL038_16295"/>
<proteinExistence type="inferred from homology"/>
<evidence type="ECO:0000256" key="5">
    <source>
        <dbReference type="ARBA" id="ARBA00022806"/>
    </source>
</evidence>
<dbReference type="Pfam" id="PF13245">
    <property type="entry name" value="AAA_19"/>
    <property type="match status" value="1"/>
</dbReference>
<evidence type="ECO:0000256" key="6">
    <source>
        <dbReference type="ARBA" id="ARBA00022839"/>
    </source>
</evidence>
<evidence type="ECO:0000313" key="15">
    <source>
        <dbReference type="Proteomes" id="UP000234271"/>
    </source>
</evidence>
<dbReference type="EC" id="5.6.2.3" evidence="11"/>
<dbReference type="CDD" id="cd18809">
    <property type="entry name" value="SF1_C_RecD"/>
    <property type="match status" value="1"/>
</dbReference>
<keyword evidence="6 11" id="KW-0269">Exonuclease</keyword>
<reference evidence="15" key="1">
    <citation type="submission" date="2016-12" db="EMBL/GenBank/DDBJ databases">
        <title>Complete Genome Sequence of Beggiatoa leptomitiformis D-401.</title>
        <authorList>
            <person name="Fomenkov A."/>
            <person name="Vincze T."/>
            <person name="Grabovich M."/>
            <person name="Anton B.P."/>
            <person name="Dubinina G."/>
            <person name="Orlova M."/>
            <person name="Belousova E."/>
            <person name="Roberts R.J."/>
        </authorList>
    </citation>
    <scope>NUCLEOTIDE SEQUENCE [LARGE SCALE GENOMIC DNA]</scope>
    <source>
        <strain evidence="15">D-401</strain>
    </source>
</reference>
<feature type="binding site" evidence="11">
    <location>
        <begin position="174"/>
        <end position="181"/>
    </location>
    <ligand>
        <name>ATP</name>
        <dbReference type="ChEBI" id="CHEBI:30616"/>
    </ligand>
</feature>
<keyword evidence="4 11" id="KW-0378">Hydrolase</keyword>
<evidence type="ECO:0000256" key="7">
    <source>
        <dbReference type="ARBA" id="ARBA00022840"/>
    </source>
</evidence>
<dbReference type="InterPro" id="IPR006344">
    <property type="entry name" value="RecD"/>
</dbReference>
<feature type="domain" description="UvrD-like helicase C-terminal" evidence="12">
    <location>
        <begin position="516"/>
        <end position="561"/>
    </location>
</feature>
<keyword evidence="10 11" id="KW-0413">Isomerase</keyword>
<dbReference type="STRING" id="288004.AL038_16295"/>
<dbReference type="GO" id="GO:0009338">
    <property type="term" value="C:exodeoxyribonuclease V complex"/>
    <property type="evidence" value="ECO:0007669"/>
    <property type="project" value="InterPro"/>
</dbReference>
<dbReference type="AlphaFoldDB" id="A0A2N9YJE1"/>
<dbReference type="InterPro" id="IPR050534">
    <property type="entry name" value="Coronavir_polyprotein_1ab"/>
</dbReference>
<comment type="function">
    <text evidence="11">A helicase/nuclease that prepares dsDNA breaks (DSB) for recombinational DNA repair. Binds to DSBs and unwinds DNA via a highly rapid and processive ATP-dependent bidirectional helicase activity. Unwinds dsDNA until it encounters a Chi (crossover hotspot instigator) sequence from the 3' direction. Cuts ssDNA a few nucleotides 3' to the Chi site. The properties and activities of the enzyme are changed at Chi. The Chi-altered holoenzyme produces a long 3'-ssDNA overhang and facilitates RecA-binding to the ssDNA for homologous DNA recombination and repair. Holoenzyme degrades any linearized DNA that is unable to undergo homologous recombination. In the holoenzyme this subunit has ssDNA-dependent ATPase and 5'-3' helicase activity. When added to pre-assembled RecBC greatly stimulates nuclease activity and augments holoenzyme processivity. Negatively regulates the RecA-loading ability of RecBCD.</text>
</comment>
<evidence type="ECO:0000256" key="11">
    <source>
        <dbReference type="HAMAP-Rule" id="MF_01487"/>
    </source>
</evidence>
<name>A0A2N9YJE1_9GAMM</name>
<keyword evidence="8 11" id="KW-0238">DNA-binding</keyword>
<dbReference type="NCBIfam" id="TIGR01447">
    <property type="entry name" value="recD"/>
    <property type="match status" value="1"/>
</dbReference>
<feature type="domain" description="RecBCD enzyme subunit RecD N-terminal" evidence="13">
    <location>
        <begin position="6"/>
        <end position="108"/>
    </location>
</feature>
<dbReference type="SUPFAM" id="SSF52540">
    <property type="entry name" value="P-loop containing nucleoside triphosphate hydrolases"/>
    <property type="match status" value="1"/>
</dbReference>
<dbReference type="EMBL" id="CP018889">
    <property type="protein sequence ID" value="AUI70569.1"/>
    <property type="molecule type" value="Genomic_DNA"/>
</dbReference>
<accession>A0A2N9YJE1</accession>
<dbReference type="InterPro" id="IPR027417">
    <property type="entry name" value="P-loop_NTPase"/>
</dbReference>
<dbReference type="Pfam" id="PF21185">
    <property type="entry name" value="RecD_N"/>
    <property type="match status" value="1"/>
</dbReference>
<evidence type="ECO:0000256" key="4">
    <source>
        <dbReference type="ARBA" id="ARBA00022801"/>
    </source>
</evidence>
<dbReference type="GO" id="GO:0043139">
    <property type="term" value="F:5'-3' DNA helicase activity"/>
    <property type="evidence" value="ECO:0007669"/>
    <property type="project" value="UniProtKB-UniRule"/>
</dbReference>
<dbReference type="GO" id="GO:0016887">
    <property type="term" value="F:ATP hydrolysis activity"/>
    <property type="evidence" value="ECO:0007669"/>
    <property type="project" value="RHEA"/>
</dbReference>
<evidence type="ECO:0000256" key="2">
    <source>
        <dbReference type="ARBA" id="ARBA00022741"/>
    </source>
</evidence>
<comment type="subunit">
    <text evidence="11">Heterotrimer of RecB, RecC and RecD. All subunits contribute to DNA-binding.</text>
</comment>
<dbReference type="PANTHER" id="PTHR43788:SF6">
    <property type="entry name" value="DNA HELICASE B"/>
    <property type="match status" value="1"/>
</dbReference>
<keyword evidence="3 11" id="KW-0227">DNA damage</keyword>
<organism evidence="14 15">
    <name type="scientific">Beggiatoa leptomitoformis</name>
    <dbReference type="NCBI Taxonomy" id="288004"/>
    <lineage>
        <taxon>Bacteria</taxon>
        <taxon>Pseudomonadati</taxon>
        <taxon>Pseudomonadota</taxon>
        <taxon>Gammaproteobacteria</taxon>
        <taxon>Thiotrichales</taxon>
        <taxon>Thiotrichaceae</taxon>
        <taxon>Beggiatoa</taxon>
    </lineage>
</organism>
<dbReference type="GO" id="GO:0005524">
    <property type="term" value="F:ATP binding"/>
    <property type="evidence" value="ECO:0007669"/>
    <property type="project" value="UniProtKB-UniRule"/>
</dbReference>
<gene>
    <name evidence="11 14" type="primary">recD</name>
    <name evidence="14" type="ORF">BLE401_07950</name>
</gene>
<protein>
    <recommendedName>
        <fullName evidence="11">RecBCD enzyme subunit RecD</fullName>
        <ecNumber evidence="11">5.6.2.3</ecNumber>
    </recommendedName>
    <alternativeName>
        <fullName evidence="11">DNA 5'-3' helicase subunit RecD</fullName>
    </alternativeName>
    <alternativeName>
        <fullName evidence="11">Exonuclease V subunit RecD</fullName>
        <shortName evidence="11">ExoV subunit RecD</shortName>
    </alternativeName>
    <alternativeName>
        <fullName evidence="11">Helicase/nuclease RecBCD subunit RecD</fullName>
    </alternativeName>
</protein>
<keyword evidence="7 11" id="KW-0067">ATP-binding</keyword>
<evidence type="ECO:0000256" key="9">
    <source>
        <dbReference type="ARBA" id="ARBA00023204"/>
    </source>
</evidence>
<dbReference type="InterPro" id="IPR049550">
    <property type="entry name" value="RecD_N"/>
</dbReference>
<dbReference type="InterPro" id="IPR027785">
    <property type="entry name" value="UvrD-like_helicase_C"/>
</dbReference>
<keyword evidence="15" id="KW-1185">Reference proteome</keyword>
<comment type="miscellaneous">
    <text evidence="11">In the RecBCD complex, RecB has a slow 3'-5' helicase, an exonuclease activity and loads RecA onto ssDNA, RecD has a fast 5'-3' helicase activity, while RecC stimulates the ATPase and processivity of the RecB helicase and contributes to recognition of the Chi site.</text>
</comment>
<dbReference type="OrthoDB" id="9803432at2"/>
<dbReference type="InterPro" id="IPR041851">
    <property type="entry name" value="RecD_N_sf"/>
</dbReference>
<dbReference type="PANTHER" id="PTHR43788">
    <property type="entry name" value="DNA2/NAM7 HELICASE FAMILY MEMBER"/>
    <property type="match status" value="1"/>
</dbReference>
<dbReference type="GO" id="GO:0003677">
    <property type="term" value="F:DNA binding"/>
    <property type="evidence" value="ECO:0007669"/>
    <property type="project" value="UniProtKB-UniRule"/>
</dbReference>
<evidence type="ECO:0000256" key="3">
    <source>
        <dbReference type="ARBA" id="ARBA00022763"/>
    </source>
</evidence>
<comment type="catalytic activity">
    <reaction evidence="11">
        <text>ATP + H2O = ADP + phosphate + H(+)</text>
        <dbReference type="Rhea" id="RHEA:13065"/>
        <dbReference type="ChEBI" id="CHEBI:15377"/>
        <dbReference type="ChEBI" id="CHEBI:15378"/>
        <dbReference type="ChEBI" id="CHEBI:30616"/>
        <dbReference type="ChEBI" id="CHEBI:43474"/>
        <dbReference type="ChEBI" id="CHEBI:456216"/>
        <dbReference type="EC" id="5.6.2.3"/>
    </reaction>
</comment>
<dbReference type="GO" id="GO:0017116">
    <property type="term" value="F:single-stranded DNA helicase activity"/>
    <property type="evidence" value="ECO:0007669"/>
    <property type="project" value="TreeGrafter"/>
</dbReference>
<dbReference type="Pfam" id="PF13538">
    <property type="entry name" value="UvrD_C_2"/>
    <property type="match status" value="1"/>
</dbReference>
<dbReference type="HAMAP" id="MF_01487">
    <property type="entry name" value="RecD"/>
    <property type="match status" value="1"/>
</dbReference>
<keyword evidence="5 11" id="KW-0347">Helicase</keyword>
<dbReference type="GO" id="GO:0000724">
    <property type="term" value="P:double-strand break repair via homologous recombination"/>
    <property type="evidence" value="ECO:0007669"/>
    <property type="project" value="UniProtKB-UniRule"/>
</dbReference>
<evidence type="ECO:0000313" key="14">
    <source>
        <dbReference type="EMBL" id="AUI70569.1"/>
    </source>
</evidence>
<evidence type="ECO:0000259" key="12">
    <source>
        <dbReference type="Pfam" id="PF13538"/>
    </source>
</evidence>
<dbReference type="Proteomes" id="UP000234271">
    <property type="component" value="Chromosome"/>
</dbReference>
<keyword evidence="2 11" id="KW-0547">Nucleotide-binding</keyword>
<dbReference type="Gene3D" id="1.10.10.1020">
    <property type="entry name" value="RecBCD complex, subunit RecD, N-terminal domain"/>
    <property type="match status" value="1"/>
</dbReference>
<dbReference type="CDD" id="cd17933">
    <property type="entry name" value="DEXSc_RecD-like"/>
    <property type="match status" value="1"/>
</dbReference>
<keyword evidence="1 11" id="KW-0540">Nuclease</keyword>
<dbReference type="Gene3D" id="3.40.50.300">
    <property type="entry name" value="P-loop containing nucleotide triphosphate hydrolases"/>
    <property type="match status" value="3"/>
</dbReference>
<evidence type="ECO:0000256" key="8">
    <source>
        <dbReference type="ARBA" id="ARBA00023125"/>
    </source>
</evidence>
<evidence type="ECO:0000256" key="10">
    <source>
        <dbReference type="ARBA" id="ARBA00023235"/>
    </source>
</evidence>
<keyword evidence="9 11" id="KW-0234">DNA repair</keyword>
<sequence>MILQQHAVLSEIDVHFGRFIARLAQTTDENIMLSAALTSYMVAQGHVCLDLNLYANSLFPNTTETELSDDNYLQLPTLEQWKTSLQQSHVVGHLGEYKPLILENNRLYLYRYWDYEQLLAQQIHQRLYRASPAIDKQQLSIDINNLFENKTTETDWQKTAALQAVLNHFCIISGGPGTGKTTTVVKILALLLAQQPELRIALVAPTGKAAARLQEAITQNKHRLACPTDIKSKIPQETSTIHRLLGSIPNSPYFRSNAKNSLPYDVVVVDEASMVDLALMAKLAQAIQADARWILLGDKDQLTSVEAGTVLGDLCTVLEDVTIENTLSKLSENIVLLRKSYRFDDNSGIGKVAHAVKAGDGKGALTALKTAGSNVRWHDLPVHSSLQNALHDSVVEGFSRYLSVVNKDPQAVLQAFDEFRILCALRRGLYGVESVNRVVEQILKTAGLIKSYYPWYVGRPILITRNDYTTHLYNGDIGVVLWSREVRNELQAYFPATDGGEPRAFWLNRLPEHETVYAMTIHKSQGSEFDKILMLLPEQESPILTRELLYTGITRAKKAVSIWGNEAVFSQAVQTRIQRNSGMREALRALG</sequence>
<comment type="similarity">
    <text evidence="11">Belongs to the RecD family.</text>
</comment>
<evidence type="ECO:0000259" key="13">
    <source>
        <dbReference type="Pfam" id="PF21185"/>
    </source>
</evidence>